<organism evidence="1 2">
    <name type="scientific">Saccharopolyspora spinosa</name>
    <dbReference type="NCBI Taxonomy" id="60894"/>
    <lineage>
        <taxon>Bacteria</taxon>
        <taxon>Bacillati</taxon>
        <taxon>Actinomycetota</taxon>
        <taxon>Actinomycetes</taxon>
        <taxon>Pseudonocardiales</taxon>
        <taxon>Pseudonocardiaceae</taxon>
        <taxon>Saccharopolyspora</taxon>
    </lineage>
</organism>
<reference evidence="1" key="1">
    <citation type="submission" date="2017-12" db="EMBL/GenBank/DDBJ databases">
        <title>Sequencing the genomes of 1000 Actinobacteria strains.</title>
        <authorList>
            <person name="Klenk H.-P."/>
        </authorList>
    </citation>
    <scope>NUCLEOTIDE SEQUENCE [LARGE SCALE GENOMIC DNA]</scope>
    <source>
        <strain evidence="1">DSM 44228</strain>
    </source>
</reference>
<dbReference type="Proteomes" id="UP000233786">
    <property type="component" value="Unassembled WGS sequence"/>
</dbReference>
<evidence type="ECO:0000313" key="2">
    <source>
        <dbReference type="Proteomes" id="UP000233786"/>
    </source>
</evidence>
<dbReference type="OrthoDB" id="3616383at2"/>
<name>A0A2N3XYZ5_SACSN</name>
<sequence>MPQPPGTGTLGEQFRQLGRRVDELSRNTGSPPLCVVRLTTDVTAWDAESEDVVPITEWQSVPERDERGMWHYNDNGDSFVRLPCAGRYSITVASKWGRPSSFNPDVPNCVSTSVLLNSRTDPVTNAIAEASAYMLPFASTCYDLHTEDRVLAAGDQLRINFWSRFASVRLLARSLAASTQLVVRYLGPR</sequence>
<keyword evidence="2" id="KW-1185">Reference proteome</keyword>
<comment type="caution">
    <text evidence="1">The sequence shown here is derived from an EMBL/GenBank/DDBJ whole genome shotgun (WGS) entry which is preliminary data.</text>
</comment>
<dbReference type="RefSeq" id="WP_029535448.1">
    <property type="nucleotide sequence ID" value="NZ_CP061007.1"/>
</dbReference>
<dbReference type="EMBL" id="PJNB01000001">
    <property type="protein sequence ID" value="PKW15916.1"/>
    <property type="molecule type" value="Genomic_DNA"/>
</dbReference>
<accession>A0A2N3XYZ5</accession>
<evidence type="ECO:0000313" key="1">
    <source>
        <dbReference type="EMBL" id="PKW15916.1"/>
    </source>
</evidence>
<proteinExistence type="predicted"/>
<dbReference type="STRING" id="994479.GCA_000194155_03519"/>
<gene>
    <name evidence="1" type="ORF">A8926_3698</name>
</gene>
<dbReference type="AlphaFoldDB" id="A0A2N3XYZ5"/>
<protein>
    <submittedName>
        <fullName evidence="1">Uncharacterized protein</fullName>
    </submittedName>
</protein>